<dbReference type="EMBL" id="BSXT01000196">
    <property type="protein sequence ID" value="GMF20460.1"/>
    <property type="molecule type" value="Genomic_DNA"/>
</dbReference>
<evidence type="ECO:0000313" key="1">
    <source>
        <dbReference type="EMBL" id="GMF20460.1"/>
    </source>
</evidence>
<dbReference type="Proteomes" id="UP001165121">
    <property type="component" value="Unassembled WGS sequence"/>
</dbReference>
<gene>
    <name evidence="1" type="ORF">Pfra01_000245400</name>
</gene>
<accession>A0A9W6WXS2</accession>
<name>A0A9W6WXS2_9STRA</name>
<sequence>MLLLHSTITSSTVGDLSSIGMIEEDNVQVVNLYAPHGWTGSPVYCEIVAGSIPYDHGNHINELYPFGVFNYPWVDDCIIISAKYWIIAQWHWLVYPLSRGRGDGSSH</sequence>
<proteinExistence type="predicted"/>
<protein>
    <submittedName>
        <fullName evidence="1">Unnamed protein product</fullName>
    </submittedName>
</protein>
<keyword evidence="2" id="KW-1185">Reference proteome</keyword>
<reference evidence="1" key="1">
    <citation type="submission" date="2023-04" db="EMBL/GenBank/DDBJ databases">
        <title>Phytophthora fragariaefolia NBRC 109709.</title>
        <authorList>
            <person name="Ichikawa N."/>
            <person name="Sato H."/>
            <person name="Tonouchi N."/>
        </authorList>
    </citation>
    <scope>NUCLEOTIDE SEQUENCE</scope>
    <source>
        <strain evidence="1">NBRC 109709</strain>
    </source>
</reference>
<comment type="caution">
    <text evidence="1">The sequence shown here is derived from an EMBL/GenBank/DDBJ whole genome shotgun (WGS) entry which is preliminary data.</text>
</comment>
<organism evidence="1 2">
    <name type="scientific">Phytophthora fragariaefolia</name>
    <dbReference type="NCBI Taxonomy" id="1490495"/>
    <lineage>
        <taxon>Eukaryota</taxon>
        <taxon>Sar</taxon>
        <taxon>Stramenopiles</taxon>
        <taxon>Oomycota</taxon>
        <taxon>Peronosporomycetes</taxon>
        <taxon>Peronosporales</taxon>
        <taxon>Peronosporaceae</taxon>
        <taxon>Phytophthora</taxon>
    </lineage>
</organism>
<dbReference type="AlphaFoldDB" id="A0A9W6WXS2"/>
<evidence type="ECO:0000313" key="2">
    <source>
        <dbReference type="Proteomes" id="UP001165121"/>
    </source>
</evidence>